<name>A0A251XAY1_9GAMM</name>
<dbReference type="AlphaFoldDB" id="A0A251XAY1"/>
<reference evidence="1 2" key="1">
    <citation type="submission" date="2016-12" db="EMBL/GenBank/DDBJ databases">
        <title>Thioflexothrix psekupsii D3 genome sequencing and assembly.</title>
        <authorList>
            <person name="Fomenkov A."/>
            <person name="Vincze T."/>
            <person name="Grabovich M."/>
            <person name="Anton B.P."/>
            <person name="Dubinina G."/>
            <person name="Orlova M."/>
            <person name="Belousova E."/>
            <person name="Roberts R.J."/>
        </authorList>
    </citation>
    <scope>NUCLEOTIDE SEQUENCE [LARGE SCALE GENOMIC DNA]</scope>
    <source>
        <strain evidence="1">D3</strain>
    </source>
</reference>
<keyword evidence="2" id="KW-1185">Reference proteome</keyword>
<dbReference type="EMBL" id="MSLT01000006">
    <property type="protein sequence ID" value="OUD15463.1"/>
    <property type="molecule type" value="Genomic_DNA"/>
</dbReference>
<protein>
    <submittedName>
        <fullName evidence="1">Uncharacterized protein</fullName>
    </submittedName>
</protein>
<evidence type="ECO:0000313" key="1">
    <source>
        <dbReference type="EMBL" id="OUD15463.1"/>
    </source>
</evidence>
<dbReference type="OrthoDB" id="5624951at2"/>
<organism evidence="1 2">
    <name type="scientific">Thioflexithrix psekupsensis</name>
    <dbReference type="NCBI Taxonomy" id="1570016"/>
    <lineage>
        <taxon>Bacteria</taxon>
        <taxon>Pseudomonadati</taxon>
        <taxon>Pseudomonadota</taxon>
        <taxon>Gammaproteobacteria</taxon>
        <taxon>Thiotrichales</taxon>
        <taxon>Thioflexithrix</taxon>
    </lineage>
</organism>
<gene>
    <name evidence="1" type="ORF">TPSD3_02755</name>
</gene>
<dbReference type="Proteomes" id="UP000194798">
    <property type="component" value="Unassembled WGS sequence"/>
</dbReference>
<accession>A0A251XAY1</accession>
<comment type="caution">
    <text evidence="1">The sequence shown here is derived from an EMBL/GenBank/DDBJ whole genome shotgun (WGS) entry which is preliminary data.</text>
</comment>
<evidence type="ECO:0000313" key="2">
    <source>
        <dbReference type="Proteomes" id="UP000194798"/>
    </source>
</evidence>
<proteinExistence type="predicted"/>
<dbReference type="RefSeq" id="WP_086487059.1">
    <property type="nucleotide sequence ID" value="NZ_MSLT01000006.1"/>
</dbReference>
<sequence length="120" mass="13792">MKELPKSWQTSDRSIRAVQLAFEFNRAIADVIREEANRHGVSSSTQIRAIIGLPSKKPKRPRLTVTLSEEDYHILAERYQLPVEDRNAIREAIAQELITHCESVLYEQNEEMAVSSLDEK</sequence>